<proteinExistence type="predicted"/>
<accession>A0ACD5Z096</accession>
<reference evidence="1" key="2">
    <citation type="submission" date="2025-09" db="UniProtKB">
        <authorList>
            <consortium name="EnsemblPlants"/>
        </authorList>
    </citation>
    <scope>IDENTIFICATION</scope>
</reference>
<evidence type="ECO:0000313" key="1">
    <source>
        <dbReference type="EnsemblPlants" id="AVESA.00010b.r2.6AG1067240.1.CDS.1"/>
    </source>
</evidence>
<protein>
    <submittedName>
        <fullName evidence="1">Uncharacterized protein</fullName>
    </submittedName>
</protein>
<reference evidence="1" key="1">
    <citation type="submission" date="2021-05" db="EMBL/GenBank/DDBJ databases">
        <authorList>
            <person name="Scholz U."/>
            <person name="Mascher M."/>
            <person name="Fiebig A."/>
        </authorList>
    </citation>
    <scope>NUCLEOTIDE SEQUENCE [LARGE SCALE GENOMIC DNA]</scope>
</reference>
<name>A0ACD5Z096_AVESA</name>
<dbReference type="Proteomes" id="UP001732700">
    <property type="component" value="Chromosome 6A"/>
</dbReference>
<sequence>MAASKSCRGSKNGDAWEDIVVDLYPFIRKYKDGHHERFLHSTFVAASEDAAGNRGVATRDVVIDHGTGVSARLFLPSRAAATGRRLPLVMYIHGGSFCSESAFGRMYHCYATSLAASSGALVVSVEYRLAPENPIPAAYDDAWAALRWMASLSDPWLADHADPGRTFLVGDSAGGNIAYHMAVRASEQEDRVAMVDVEGLVMVQPYFWGADRLPSETDSDDVVFPAYGVDRLWPFVTAGDAGNDDPRINPPDEEITSLRCKRVLVAVAERDTLRDRGCRLAARVRRHCPSVGDNVTLVESEGEDHAFHLHSPLRATSKRLMERVAQFINKPPVVVPPPILPSADQLHSEIPDGVTSLWAEQYMFGMPTRPFKDVFDYRMRVKFADDGPTSAASSLINIAQGKPTSRRYGLFLGRPMPPSTMAYKNPVSVAASLSVLQCSSMLKSFF</sequence>
<evidence type="ECO:0000313" key="2">
    <source>
        <dbReference type="Proteomes" id="UP001732700"/>
    </source>
</evidence>
<keyword evidence="2" id="KW-1185">Reference proteome</keyword>
<organism evidence="1 2">
    <name type="scientific">Avena sativa</name>
    <name type="common">Oat</name>
    <dbReference type="NCBI Taxonomy" id="4498"/>
    <lineage>
        <taxon>Eukaryota</taxon>
        <taxon>Viridiplantae</taxon>
        <taxon>Streptophyta</taxon>
        <taxon>Embryophyta</taxon>
        <taxon>Tracheophyta</taxon>
        <taxon>Spermatophyta</taxon>
        <taxon>Magnoliopsida</taxon>
        <taxon>Liliopsida</taxon>
        <taxon>Poales</taxon>
        <taxon>Poaceae</taxon>
        <taxon>BOP clade</taxon>
        <taxon>Pooideae</taxon>
        <taxon>Poodae</taxon>
        <taxon>Poeae</taxon>
        <taxon>Poeae Chloroplast Group 1 (Aveneae type)</taxon>
        <taxon>Aveninae</taxon>
        <taxon>Avena</taxon>
    </lineage>
</organism>
<dbReference type="EnsemblPlants" id="AVESA.00010b.r2.6AG1067240.1">
    <property type="protein sequence ID" value="AVESA.00010b.r2.6AG1067240.1.CDS.1"/>
    <property type="gene ID" value="AVESA.00010b.r2.6AG1067240"/>
</dbReference>